<dbReference type="EMBL" id="JABAHT010000144">
    <property type="protein sequence ID" value="KAF4663368.1"/>
    <property type="molecule type" value="Genomic_DNA"/>
</dbReference>
<feature type="compositionally biased region" description="Polar residues" evidence="1">
    <location>
        <begin position="27"/>
        <end position="39"/>
    </location>
</feature>
<sequence length="310" mass="34259">MTQSVSAKFEKASSKVQERVDDFKKTPTGQKISAAATSASDYMSAAFDSFLDRTEVLVDSMLPPLDEPADMTHSEEESAATTTSPSCSSKDKAPEEQKPSITTTAAEHQSELARALGLAGTVCSRVYTRADYYVIEPCKEYTSEVWEFWSCFLWSGAKELCASAWSCFKTRASAAKYSELKEKAPGMWQSLKAHAIGCWEWFESAARFTFTKAKEYSLCLKGKVVDTYNKVFTPERKHEIQEMYKTVSVKAYEYLNLAKDAIVKAATFVCTKVAALFTWDNFNNGMASISAAFACPWACGVARGEKAAAH</sequence>
<feature type="region of interest" description="Disordered" evidence="1">
    <location>
        <begin position="1"/>
        <end position="39"/>
    </location>
</feature>
<evidence type="ECO:0000313" key="5">
    <source>
        <dbReference type="Proteomes" id="UP000572268"/>
    </source>
</evidence>
<comment type="caution">
    <text evidence="3">The sequence shown here is derived from an EMBL/GenBank/DDBJ whole genome shotgun (WGS) entry which is preliminary data.</text>
</comment>
<gene>
    <name evidence="3" type="ORF">FOL46_001653</name>
    <name evidence="2" type="ORF">FOZ61_001716</name>
</gene>
<dbReference type="AlphaFoldDB" id="A0A7J6MBT5"/>
<feature type="compositionally biased region" description="Basic and acidic residues" evidence="1">
    <location>
        <begin position="89"/>
        <end position="98"/>
    </location>
</feature>
<proteinExistence type="predicted"/>
<dbReference type="EMBL" id="JABANN010000148">
    <property type="protein sequence ID" value="KAF4669063.1"/>
    <property type="molecule type" value="Genomic_DNA"/>
</dbReference>
<dbReference type="OrthoDB" id="10376514at2759"/>
<evidence type="ECO:0000256" key="1">
    <source>
        <dbReference type="SAM" id="MobiDB-lite"/>
    </source>
</evidence>
<name>A0A7J6MBT5_PEROL</name>
<organism evidence="3 5">
    <name type="scientific">Perkinsus olseni</name>
    <name type="common">Perkinsus atlanticus</name>
    <dbReference type="NCBI Taxonomy" id="32597"/>
    <lineage>
        <taxon>Eukaryota</taxon>
        <taxon>Sar</taxon>
        <taxon>Alveolata</taxon>
        <taxon>Perkinsozoa</taxon>
        <taxon>Perkinsea</taxon>
        <taxon>Perkinsida</taxon>
        <taxon>Perkinsidae</taxon>
        <taxon>Perkinsus</taxon>
    </lineage>
</organism>
<evidence type="ECO:0000313" key="3">
    <source>
        <dbReference type="EMBL" id="KAF4669063.1"/>
    </source>
</evidence>
<evidence type="ECO:0000313" key="4">
    <source>
        <dbReference type="Proteomes" id="UP000570595"/>
    </source>
</evidence>
<reference evidence="4 5" key="1">
    <citation type="submission" date="2020-04" db="EMBL/GenBank/DDBJ databases">
        <title>Perkinsus olseni comparative genomics.</title>
        <authorList>
            <person name="Bogema D.R."/>
        </authorList>
    </citation>
    <scope>NUCLEOTIDE SEQUENCE [LARGE SCALE GENOMIC DNA]</scope>
    <source>
        <strain evidence="2">ATCC PRA-179</strain>
        <strain evidence="3">ATCC PRA-31</strain>
    </source>
</reference>
<protein>
    <submittedName>
        <fullName evidence="3">Uncharacterized protein</fullName>
    </submittedName>
</protein>
<feature type="region of interest" description="Disordered" evidence="1">
    <location>
        <begin position="61"/>
        <end position="106"/>
    </location>
</feature>
<dbReference type="Proteomes" id="UP000570595">
    <property type="component" value="Unassembled WGS sequence"/>
</dbReference>
<accession>A0A7J6MBT5</accession>
<feature type="compositionally biased region" description="Basic and acidic residues" evidence="1">
    <location>
        <begin position="8"/>
        <end position="25"/>
    </location>
</feature>
<evidence type="ECO:0000313" key="2">
    <source>
        <dbReference type="EMBL" id="KAF4663368.1"/>
    </source>
</evidence>
<feature type="compositionally biased region" description="Low complexity" evidence="1">
    <location>
        <begin position="79"/>
        <end position="88"/>
    </location>
</feature>
<dbReference type="Proteomes" id="UP000572268">
    <property type="component" value="Unassembled WGS sequence"/>
</dbReference>